<dbReference type="FunFam" id="3.90.550.10:FF:000003">
    <property type="entry name" value="2-C-methyl-D-erythritol 4-phosphate cytidylyltransferase"/>
    <property type="match status" value="1"/>
</dbReference>
<comment type="subunit">
    <text evidence="13">Homotrimer.</text>
</comment>
<dbReference type="InterPro" id="IPR020555">
    <property type="entry name" value="MECDP_synthase_CS"/>
</dbReference>
<keyword evidence="7 14" id="KW-0808">Transferase</keyword>
<dbReference type="Gene3D" id="3.30.1330.50">
    <property type="entry name" value="2-C-methyl-D-erythritol 2,4-cyclodiphosphate synthase"/>
    <property type="match status" value="1"/>
</dbReference>
<dbReference type="NCBIfam" id="TIGR00151">
    <property type="entry name" value="ispF"/>
    <property type="match status" value="1"/>
</dbReference>
<feature type="binding site" evidence="13">
    <location>
        <begin position="381"/>
        <end position="384"/>
    </location>
    <ligand>
        <name>4-CDP-2-C-methyl-D-erythritol 2-phosphate</name>
        <dbReference type="ChEBI" id="CHEBI:57919"/>
    </ligand>
</feature>
<evidence type="ECO:0000256" key="2">
    <source>
        <dbReference type="ARBA" id="ARBA00001282"/>
    </source>
</evidence>
<dbReference type="GO" id="GO:0050518">
    <property type="term" value="F:2-C-methyl-D-erythritol 4-phosphate cytidylyltransferase activity"/>
    <property type="evidence" value="ECO:0007669"/>
    <property type="project" value="UniProtKB-UniRule"/>
</dbReference>
<evidence type="ECO:0000313" key="17">
    <source>
        <dbReference type="Proteomes" id="UP000307000"/>
    </source>
</evidence>
<dbReference type="HAMAP" id="MF_00108">
    <property type="entry name" value="IspD"/>
    <property type="match status" value="1"/>
</dbReference>
<dbReference type="Pfam" id="PF01128">
    <property type="entry name" value="IspD"/>
    <property type="match status" value="1"/>
</dbReference>
<evidence type="ECO:0000256" key="12">
    <source>
        <dbReference type="ARBA" id="ARBA00023268"/>
    </source>
</evidence>
<gene>
    <name evidence="16" type="primary">ispDF</name>
    <name evidence="14" type="synonym">ispD</name>
    <name evidence="13" type="synonym">ispF</name>
    <name evidence="16" type="ORF">GcLGCM259_0422</name>
</gene>
<dbReference type="EC" id="4.6.1.12" evidence="13"/>
<evidence type="ECO:0000313" key="16">
    <source>
        <dbReference type="EMBL" id="QCY46198.1"/>
    </source>
</evidence>
<evidence type="ECO:0000256" key="14">
    <source>
        <dbReference type="HAMAP-Rule" id="MF_00108"/>
    </source>
</evidence>
<dbReference type="CDD" id="cd02516">
    <property type="entry name" value="CDP-ME_synthetase"/>
    <property type="match status" value="1"/>
</dbReference>
<dbReference type="InterPro" id="IPR018294">
    <property type="entry name" value="ISPD_synthase_CS"/>
</dbReference>
<dbReference type="InterPro" id="IPR050088">
    <property type="entry name" value="IspD/TarI_cytidylyltransf_bact"/>
</dbReference>
<keyword evidence="8 14" id="KW-0548">Nucleotidyltransferase</keyword>
<dbReference type="SUPFAM" id="SSF53448">
    <property type="entry name" value="Nucleotide-diphospho-sugar transferases"/>
    <property type="match status" value="1"/>
</dbReference>
<feature type="binding site" evidence="13">
    <location>
        <position position="294"/>
    </location>
    <ligand>
        <name>a divalent metal cation</name>
        <dbReference type="ChEBI" id="CHEBI:60240"/>
    </ligand>
</feature>
<dbReference type="PANTHER" id="PTHR32125">
    <property type="entry name" value="2-C-METHYL-D-ERYTHRITOL 4-PHOSPHATE CYTIDYLYLTRANSFERASE, CHLOROPLASTIC"/>
    <property type="match status" value="1"/>
</dbReference>
<dbReference type="EMBL" id="CP034412">
    <property type="protein sequence ID" value="QCY46198.1"/>
    <property type="molecule type" value="Genomic_DNA"/>
</dbReference>
<dbReference type="KEGG" id="gcr:GcLGCM259_0422"/>
<dbReference type="InterPro" id="IPR034683">
    <property type="entry name" value="IspD/TarI"/>
</dbReference>
<dbReference type="GO" id="GO:0016114">
    <property type="term" value="P:terpenoid biosynthetic process"/>
    <property type="evidence" value="ECO:0007669"/>
    <property type="project" value="InterPro"/>
</dbReference>
<dbReference type="Proteomes" id="UP000307000">
    <property type="component" value="Chromosome"/>
</dbReference>
<dbReference type="UniPathway" id="UPA00056">
    <property type="reaction ID" value="UER00093"/>
</dbReference>
<dbReference type="PANTHER" id="PTHR32125:SF4">
    <property type="entry name" value="2-C-METHYL-D-ERYTHRITOL 4-PHOSPHATE CYTIDYLYLTRANSFERASE, CHLOROPLASTIC"/>
    <property type="match status" value="1"/>
</dbReference>
<sequence>MNEHPNVDAALILVAAGSGTRLGAGIPKALVTIEGRSLLQHCLDRATQVAELAQIVVVVPPSDELLAEQARPYGPRVSCVPGGATRAESVGAGLEAVDQRLTRILVHDVARALTPPDTFERVLQTLEDPQRPAVIPALPVIDTISVVEQTSGSDTVRDTPARASLRAVQTPQGFHAPVLRAAHAALREASDARREAVTDDASLVRAQGHSVTVIAGDQRALKITHPQDIHAARTILRDDTEEDAMDQPLIPRIGNAIDVHAVSKDPQRPMWLAGLLFADDVGLDGHSDGDAVAHAACDALFSAAGIGDLGTHFGVDRPEMAGASGTTLLAEAARIVRAAGYQIGNVSVQFVGRRPRFAARREEANQVLSDAAQASVTVTATTSDGLGYEGEGAGITAYATALVYRRD</sequence>
<dbReference type="GO" id="GO:0046872">
    <property type="term" value="F:metal ion binding"/>
    <property type="evidence" value="ECO:0007669"/>
    <property type="project" value="UniProtKB-KW"/>
</dbReference>
<comment type="pathway">
    <text evidence="4 14">Isoprenoid biosynthesis; isopentenyl diphosphate biosynthesis via DXP pathway; isopentenyl diphosphate from 1-deoxy-D-xylulose 5-phosphate: step 2/6.</text>
</comment>
<dbReference type="GO" id="GO:0008685">
    <property type="term" value="F:2-C-methyl-D-erythritol 2,4-cyclodiphosphate synthase activity"/>
    <property type="evidence" value="ECO:0007669"/>
    <property type="project" value="UniProtKB-UniRule"/>
</dbReference>
<dbReference type="InterPro" id="IPR003526">
    <property type="entry name" value="MECDP_synthase"/>
</dbReference>
<comment type="catalytic activity">
    <reaction evidence="1 13">
        <text>4-CDP-2-C-methyl-D-erythritol 2-phosphate = 2-C-methyl-D-erythritol 2,4-cyclic diphosphate + CMP</text>
        <dbReference type="Rhea" id="RHEA:23864"/>
        <dbReference type="ChEBI" id="CHEBI:57919"/>
        <dbReference type="ChEBI" id="CHEBI:58483"/>
        <dbReference type="ChEBI" id="CHEBI:60377"/>
        <dbReference type="EC" id="4.6.1.12"/>
    </reaction>
</comment>
<feature type="binding site" evidence="13">
    <location>
        <position position="260"/>
    </location>
    <ligand>
        <name>a divalent metal cation</name>
        <dbReference type="ChEBI" id="CHEBI:60240"/>
    </ligand>
</feature>
<evidence type="ECO:0000256" key="9">
    <source>
        <dbReference type="ARBA" id="ARBA00022723"/>
    </source>
</evidence>
<evidence type="ECO:0000256" key="7">
    <source>
        <dbReference type="ARBA" id="ARBA00022679"/>
    </source>
</evidence>
<keyword evidence="17" id="KW-1185">Reference proteome</keyword>
<feature type="binding site" evidence="13">
    <location>
        <begin position="258"/>
        <end position="260"/>
    </location>
    <ligand>
        <name>4-CDP-2-C-methyl-D-erythritol 2-phosphate</name>
        <dbReference type="ChEBI" id="CHEBI:57919"/>
    </ligand>
</feature>
<comment type="function">
    <text evidence="13">Involved in the biosynthesis of isopentenyl diphosphate (IPP) and dimethylallyl diphosphate (DMAPP), two major building blocks of isoprenoid compounds. Catalyzes the conversion of 4-diphosphocytidyl-2-C-methyl-D-erythritol 2-phosphate (CDP-ME2P) to 2-C-methyl-D-erythritol 2,4-cyclodiphosphate (ME-CPP) with a corresponding release of cytidine 5-monophosphate (CMP).</text>
</comment>
<dbReference type="GO" id="GO:0019288">
    <property type="term" value="P:isopentenyl diphosphate biosynthetic process, methylerythritol 4-phosphate pathway"/>
    <property type="evidence" value="ECO:0007669"/>
    <property type="project" value="UniProtKB-UniRule"/>
</dbReference>
<evidence type="ECO:0000256" key="4">
    <source>
        <dbReference type="ARBA" id="ARBA00004787"/>
    </source>
</evidence>
<dbReference type="InterPro" id="IPR036571">
    <property type="entry name" value="MECDP_synthase_sf"/>
</dbReference>
<keyword evidence="11 13" id="KW-0456">Lyase</keyword>
<evidence type="ECO:0000256" key="3">
    <source>
        <dbReference type="ARBA" id="ARBA00004709"/>
    </source>
</evidence>
<evidence type="ECO:0000259" key="15">
    <source>
        <dbReference type="Pfam" id="PF02542"/>
    </source>
</evidence>
<organism evidence="16 17">
    <name type="scientific">Glutamicibacter creatinolyticus</name>
    <dbReference type="NCBI Taxonomy" id="162496"/>
    <lineage>
        <taxon>Bacteria</taxon>
        <taxon>Bacillati</taxon>
        <taxon>Actinomycetota</taxon>
        <taxon>Actinomycetes</taxon>
        <taxon>Micrococcales</taxon>
        <taxon>Micrococcaceae</taxon>
        <taxon>Glutamicibacter</taxon>
    </lineage>
</organism>
<comment type="similarity">
    <text evidence="6 14">Belongs to the IspD/TarI cytidylyltransferase family. IspD subfamily.</text>
</comment>
<feature type="binding site" evidence="13">
    <location>
        <position position="258"/>
    </location>
    <ligand>
        <name>a divalent metal cation</name>
        <dbReference type="ChEBI" id="CHEBI:60240"/>
    </ligand>
</feature>
<dbReference type="PROSITE" id="PS01350">
    <property type="entry name" value="ISPF"/>
    <property type="match status" value="1"/>
</dbReference>
<comment type="function">
    <text evidence="14">Catalyzes the formation of 4-diphosphocytidyl-2-C-methyl-D-erythritol from CTP and 2-C-methyl-D-erythritol 4-phosphate (MEP).</text>
</comment>
<feature type="site" description="Transition state stabilizer" evidence="13">
    <location>
        <position position="382"/>
    </location>
</feature>
<feature type="site" description="Transition state stabilizer" evidence="13">
    <location>
        <position position="286"/>
    </location>
</feature>
<dbReference type="AlphaFoldDB" id="A0A5B7WQ57"/>
<dbReference type="InterPro" id="IPR029044">
    <property type="entry name" value="Nucleotide-diphossugar_trans"/>
</dbReference>
<feature type="binding site" evidence="13">
    <location>
        <begin position="308"/>
        <end position="310"/>
    </location>
    <ligand>
        <name>4-CDP-2-C-methyl-D-erythritol 2-phosphate</name>
        <dbReference type="ChEBI" id="CHEBI:57919"/>
    </ligand>
</feature>
<reference evidence="16 17" key="1">
    <citation type="submission" date="2018-12" db="EMBL/GenBank/DDBJ databases">
        <title>Complete Genome Sequence of Glutamicibacter creatinolyticus strain LGCM259,isolated from an abscess of a 12-year-old mare in Italy.</title>
        <authorList>
            <person name="Santos R.G."/>
            <person name="Silva A.L."/>
            <person name="Seyffert N."/>
            <person name="Castro T.L.P."/>
            <person name="Attili A.R."/>
            <person name="Rifici C."/>
            <person name="Mazzullo G."/>
            <person name="Brenig B."/>
            <person name="Venanzi F."/>
            <person name="Azevedo V."/>
        </authorList>
    </citation>
    <scope>NUCLEOTIDE SEQUENCE [LARGE SCALE GENOMIC DNA]</scope>
    <source>
        <strain evidence="16 17">LGCM 259</strain>
    </source>
</reference>
<comment type="cofactor">
    <cofactor evidence="13">
        <name>a divalent metal cation</name>
        <dbReference type="ChEBI" id="CHEBI:60240"/>
    </cofactor>
    <text evidence="13">Binds 1 divalent metal cation per subunit.</text>
</comment>
<evidence type="ECO:0000256" key="6">
    <source>
        <dbReference type="ARBA" id="ARBA00009789"/>
    </source>
</evidence>
<evidence type="ECO:0000256" key="10">
    <source>
        <dbReference type="ARBA" id="ARBA00023229"/>
    </source>
</evidence>
<keyword evidence="12" id="KW-0511">Multifunctional enzyme</keyword>
<feature type="domain" description="2-C-methyl-D-erythritol 2,4-cyclodiphosphate synthase" evidence="15">
    <location>
        <begin position="252"/>
        <end position="403"/>
    </location>
</feature>
<name>A0A5B7WQ57_9MICC</name>
<comment type="pathway">
    <text evidence="3 13">Isoprenoid biosynthesis; isopentenyl diphosphate biosynthesis via DXP pathway; isopentenyl diphosphate from 1-deoxy-D-xylulose 5-phosphate: step 4/6.</text>
</comment>
<dbReference type="PROSITE" id="PS01295">
    <property type="entry name" value="ISPD"/>
    <property type="match status" value="1"/>
</dbReference>
<evidence type="ECO:0000256" key="11">
    <source>
        <dbReference type="ARBA" id="ARBA00023239"/>
    </source>
</evidence>
<dbReference type="InterPro" id="IPR001228">
    <property type="entry name" value="IspD"/>
</dbReference>
<dbReference type="RefSeq" id="WP_138925627.1">
    <property type="nucleotide sequence ID" value="NZ_CP034412.1"/>
</dbReference>
<dbReference type="NCBIfam" id="TIGR00453">
    <property type="entry name" value="ispD"/>
    <property type="match status" value="1"/>
</dbReference>
<feature type="binding site" evidence="13">
    <location>
        <begin position="286"/>
        <end position="287"/>
    </location>
    <ligand>
        <name>4-CDP-2-C-methyl-D-erythritol 2-phosphate</name>
        <dbReference type="ChEBI" id="CHEBI:57919"/>
    </ligand>
</feature>
<dbReference type="SUPFAM" id="SSF69765">
    <property type="entry name" value="IpsF-like"/>
    <property type="match status" value="1"/>
</dbReference>
<dbReference type="CDD" id="cd00554">
    <property type="entry name" value="MECDP_synthase"/>
    <property type="match status" value="1"/>
</dbReference>
<protein>
    <recommendedName>
        <fullName evidence="13 14">Multifunctional fusion protein</fullName>
    </recommendedName>
    <domain>
        <recommendedName>
            <fullName evidence="13">2-C-methyl-D-erythritol 2,4-cyclodiphosphate synthase</fullName>
            <shortName evidence="13">MECDP-synthase</shortName>
            <shortName evidence="13">MECPP-synthase</shortName>
            <shortName evidence="13">MECPS</shortName>
            <ecNumber evidence="13">4.6.1.12</ecNumber>
        </recommendedName>
    </domain>
    <domain>
        <recommendedName>
            <fullName evidence="14">2-C-methyl-D-erythritol 4-phosphate cytidylyltransferase</fullName>
            <ecNumber evidence="14">2.7.7.60</ecNumber>
        </recommendedName>
        <alternativeName>
            <fullName evidence="14">4-diphosphocytidyl-2C-methyl-D-erythritol synthase</fullName>
        </alternativeName>
        <alternativeName>
            <fullName evidence="14">MEP cytidylyltransferase</fullName>
            <shortName evidence="14">MCT</shortName>
        </alternativeName>
    </domain>
</protein>
<dbReference type="FunFam" id="3.30.1330.50:FF:000003">
    <property type="entry name" value="2-C-methyl-D-erythritol 2,4-cyclodiphosphate synthase"/>
    <property type="match status" value="1"/>
</dbReference>
<dbReference type="Gene3D" id="3.90.550.10">
    <property type="entry name" value="Spore Coat Polysaccharide Biosynthesis Protein SpsA, Chain A"/>
    <property type="match status" value="1"/>
</dbReference>
<feature type="site" description="Positions MEP for the nucleophilic attack" evidence="14">
    <location>
        <position position="222"/>
    </location>
</feature>
<dbReference type="HAMAP" id="MF_00107">
    <property type="entry name" value="IspF"/>
    <property type="match status" value="1"/>
</dbReference>
<proteinExistence type="inferred from homology"/>
<evidence type="ECO:0000256" key="8">
    <source>
        <dbReference type="ARBA" id="ARBA00022695"/>
    </source>
</evidence>
<accession>A0A5B7WQ57</accession>
<evidence type="ECO:0000256" key="5">
    <source>
        <dbReference type="ARBA" id="ARBA00008480"/>
    </source>
</evidence>
<evidence type="ECO:0000256" key="1">
    <source>
        <dbReference type="ARBA" id="ARBA00000200"/>
    </source>
</evidence>
<feature type="site" description="Transition state stabilizer" evidence="14">
    <location>
        <position position="21"/>
    </location>
</feature>
<comment type="caution">
    <text evidence="13">Lacks conserved residue(s) required for the propagation of feature annotation.</text>
</comment>
<dbReference type="Pfam" id="PF02542">
    <property type="entry name" value="YgbB"/>
    <property type="match status" value="1"/>
</dbReference>
<feature type="site" description="Positions MEP for the nucleophilic attack" evidence="14">
    <location>
        <position position="162"/>
    </location>
</feature>
<keyword evidence="9 13" id="KW-0479">Metal-binding</keyword>
<keyword evidence="10 13" id="KW-0414">Isoprene biosynthesis</keyword>
<dbReference type="EC" id="2.7.7.60" evidence="14"/>
<feature type="site" description="Transition state stabilizer" evidence="14">
    <location>
        <position position="28"/>
    </location>
</feature>
<evidence type="ECO:0000256" key="13">
    <source>
        <dbReference type="HAMAP-Rule" id="MF_00107"/>
    </source>
</evidence>
<comment type="catalytic activity">
    <reaction evidence="2 14">
        <text>2-C-methyl-D-erythritol 4-phosphate + CTP + H(+) = 4-CDP-2-C-methyl-D-erythritol + diphosphate</text>
        <dbReference type="Rhea" id="RHEA:13429"/>
        <dbReference type="ChEBI" id="CHEBI:15378"/>
        <dbReference type="ChEBI" id="CHEBI:33019"/>
        <dbReference type="ChEBI" id="CHEBI:37563"/>
        <dbReference type="ChEBI" id="CHEBI:57823"/>
        <dbReference type="ChEBI" id="CHEBI:58262"/>
        <dbReference type="EC" id="2.7.7.60"/>
    </reaction>
</comment>
<comment type="similarity">
    <text evidence="5 13">Belongs to the IspF family.</text>
</comment>